<sequence length="146" mass="15286">MSTFIGSTLSIAAATPATENQVGYEALSLVEIGKIVSIGELGDKSDETTFDLLKAGRRSRFNGVKDVGNVPVTFITERGDAGQAIVEAGNNTNTVHTFAILDLDGDAKFFQGLVANLAEPERTASTNKGGSFEMRAQTGITTVKGS</sequence>
<dbReference type="EMBL" id="FXTY01000021">
    <property type="protein sequence ID" value="SMP36845.1"/>
    <property type="molecule type" value="Genomic_DNA"/>
</dbReference>
<comment type="caution">
    <text evidence="1">The sequence shown here is derived from an EMBL/GenBank/DDBJ whole genome shotgun (WGS) entry which is preliminary data.</text>
</comment>
<dbReference type="RefSeq" id="WP_283428095.1">
    <property type="nucleotide sequence ID" value="NZ_FXTY01000021.1"/>
</dbReference>
<reference evidence="1 2" key="1">
    <citation type="submission" date="2017-05" db="EMBL/GenBank/DDBJ databases">
        <authorList>
            <person name="Varghese N."/>
            <person name="Submissions S."/>
        </authorList>
    </citation>
    <scope>NUCLEOTIDE SEQUENCE [LARGE SCALE GENOMIC DNA]</scope>
    <source>
        <strain evidence="1 2">DSM 29734</strain>
    </source>
</reference>
<evidence type="ECO:0000313" key="2">
    <source>
        <dbReference type="Proteomes" id="UP001157961"/>
    </source>
</evidence>
<keyword evidence="2" id="KW-1185">Reference proteome</keyword>
<dbReference type="Gene3D" id="4.10.410.40">
    <property type="match status" value="1"/>
</dbReference>
<name>A0ABY1PMU6_9RHOB</name>
<evidence type="ECO:0008006" key="3">
    <source>
        <dbReference type="Google" id="ProtNLM"/>
    </source>
</evidence>
<evidence type="ECO:0000313" key="1">
    <source>
        <dbReference type="EMBL" id="SMP36845.1"/>
    </source>
</evidence>
<organism evidence="1 2">
    <name type="scientific">Shimia sagamensis</name>
    <dbReference type="NCBI Taxonomy" id="1566352"/>
    <lineage>
        <taxon>Bacteria</taxon>
        <taxon>Pseudomonadati</taxon>
        <taxon>Pseudomonadota</taxon>
        <taxon>Alphaproteobacteria</taxon>
        <taxon>Rhodobacterales</taxon>
        <taxon>Roseobacteraceae</taxon>
    </lineage>
</organism>
<accession>A0ABY1PMU6</accession>
<dbReference type="Proteomes" id="UP001157961">
    <property type="component" value="Unassembled WGS sequence"/>
</dbReference>
<gene>
    <name evidence="1" type="ORF">SAMN06265373_1215</name>
</gene>
<protein>
    <recommendedName>
        <fullName evidence="3">Phage tail tube protein</fullName>
    </recommendedName>
</protein>
<proteinExistence type="predicted"/>